<dbReference type="Pfam" id="PF23322">
    <property type="entry name" value="PPIase_AIP"/>
    <property type="match status" value="1"/>
</dbReference>
<evidence type="ECO:0000256" key="2">
    <source>
        <dbReference type="ARBA" id="ARBA00022490"/>
    </source>
</evidence>
<dbReference type="GO" id="GO:0003755">
    <property type="term" value="F:peptidyl-prolyl cis-trans isomerase activity"/>
    <property type="evidence" value="ECO:0007669"/>
    <property type="project" value="InterPro"/>
</dbReference>
<dbReference type="Gene3D" id="3.10.50.40">
    <property type="match status" value="1"/>
</dbReference>
<dbReference type="InterPro" id="IPR056277">
    <property type="entry name" value="PPIase_AIP"/>
</dbReference>
<dbReference type="InterPro" id="IPR039663">
    <property type="entry name" value="AIP/AIPL1/TTC9"/>
</dbReference>
<sequence>MADQTSVAPKVSKEIIYPGEGDIPRYENGSKATFHFKVYKKTTKGRKLLDCSKTLGQPFELLIGKKFKLEIWEEMIKTMRINEVARFTCDKEIVRGYHFVSKNFRNAVKQSKGEHSKDHDHHHHEHSCSLSAVNPTGYADLDKLARKPRDLIFEMELMSVDNPGQYEKETWQMDPSEKLSVIPKLKQEGNELYAKKEYEAAADKYAKALGLLEQLSLREKPGDDEWVQLDKMKIPLLLNYSQCKLLLGDYYEVIRHTSTVLEKDNDNVKAIYRRAKAHKACWNPDEAKNDFKRAAELDESLKKAVKKELDELEQMIKEQNNDDKDKLKKLFSSRCV</sequence>
<keyword evidence="2" id="KW-0963">Cytoplasm</keyword>
<dbReference type="AlphaFoldDB" id="A0A6P8HIH7"/>
<evidence type="ECO:0000256" key="3">
    <source>
        <dbReference type="ARBA" id="ARBA00022737"/>
    </source>
</evidence>
<dbReference type="InterPro" id="IPR046357">
    <property type="entry name" value="PPIase_dom_sf"/>
</dbReference>
<proteinExistence type="predicted"/>
<evidence type="ECO:0000313" key="9">
    <source>
        <dbReference type="RefSeq" id="XP_031552452.1"/>
    </source>
</evidence>
<feature type="coiled-coil region" evidence="5">
    <location>
        <begin position="295"/>
        <end position="329"/>
    </location>
</feature>
<keyword evidence="4" id="KW-0802">TPR repeat</keyword>
<dbReference type="RefSeq" id="XP_031552452.1">
    <property type="nucleotide sequence ID" value="XM_031696592.1"/>
</dbReference>
<keyword evidence="8" id="KW-1185">Reference proteome</keyword>
<accession>A0A6P8HIH7</accession>
<evidence type="ECO:0000256" key="6">
    <source>
        <dbReference type="SAM" id="MobiDB-lite"/>
    </source>
</evidence>
<dbReference type="KEGG" id="aten:116289645"/>
<evidence type="ECO:0000256" key="1">
    <source>
        <dbReference type="ARBA" id="ARBA00004496"/>
    </source>
</evidence>
<name>A0A6P8HIH7_ACTTE</name>
<dbReference type="SUPFAM" id="SSF48452">
    <property type="entry name" value="TPR-like"/>
    <property type="match status" value="1"/>
</dbReference>
<feature type="domain" description="AIP/AIPL N-terminal FKBP-type PPIase" evidence="7">
    <location>
        <begin position="15"/>
        <end position="157"/>
    </location>
</feature>
<dbReference type="PANTHER" id="PTHR11242:SF0">
    <property type="entry name" value="TPR_REGION DOMAIN-CONTAINING PROTEIN"/>
    <property type="match status" value="1"/>
</dbReference>
<evidence type="ECO:0000256" key="4">
    <source>
        <dbReference type="ARBA" id="ARBA00022803"/>
    </source>
</evidence>
<dbReference type="SMART" id="SM00028">
    <property type="entry name" value="TPR"/>
    <property type="match status" value="3"/>
</dbReference>
<dbReference type="InParanoid" id="A0A6P8HIH7"/>
<dbReference type="OrthoDB" id="5829758at2759"/>
<protein>
    <submittedName>
        <fullName evidence="9">AH receptor-interacting protein-like</fullName>
    </submittedName>
</protein>
<keyword evidence="5" id="KW-0175">Coiled coil</keyword>
<dbReference type="GeneID" id="116289645"/>
<evidence type="ECO:0000313" key="8">
    <source>
        <dbReference type="Proteomes" id="UP000515163"/>
    </source>
</evidence>
<keyword evidence="3" id="KW-0677">Repeat</keyword>
<dbReference type="InterPro" id="IPR011990">
    <property type="entry name" value="TPR-like_helical_dom_sf"/>
</dbReference>
<dbReference type="SUPFAM" id="SSF54534">
    <property type="entry name" value="FKBP-like"/>
    <property type="match status" value="1"/>
</dbReference>
<comment type="subcellular location">
    <subcellularLocation>
        <location evidence="1">Cytoplasm</location>
    </subcellularLocation>
</comment>
<dbReference type="FunFam" id="1.25.40.10:FF:000052">
    <property type="entry name" value="Aryl-hydrocarbon-interacting protein-like 1"/>
    <property type="match status" value="1"/>
</dbReference>
<gene>
    <name evidence="9" type="primary">LOC116289645</name>
</gene>
<evidence type="ECO:0000259" key="7">
    <source>
        <dbReference type="Pfam" id="PF23322"/>
    </source>
</evidence>
<dbReference type="InterPro" id="IPR019734">
    <property type="entry name" value="TPR_rpt"/>
</dbReference>
<feature type="region of interest" description="Disordered" evidence="6">
    <location>
        <begin position="109"/>
        <end position="131"/>
    </location>
</feature>
<evidence type="ECO:0000256" key="5">
    <source>
        <dbReference type="SAM" id="Coils"/>
    </source>
</evidence>
<dbReference type="Proteomes" id="UP000515163">
    <property type="component" value="Unplaced"/>
</dbReference>
<reference evidence="9" key="1">
    <citation type="submission" date="2025-08" db="UniProtKB">
        <authorList>
            <consortium name="RefSeq"/>
        </authorList>
    </citation>
    <scope>IDENTIFICATION</scope>
    <source>
        <tissue evidence="9">Tentacle</tissue>
    </source>
</reference>
<dbReference type="PANTHER" id="PTHR11242">
    <property type="entry name" value="ARYL HYDROCARBON RECEPTOR INTERACTING PROTEIN RELATED"/>
    <property type="match status" value="1"/>
</dbReference>
<dbReference type="FunCoup" id="A0A6P8HIH7">
    <property type="interactions" value="2261"/>
</dbReference>
<dbReference type="GO" id="GO:0005737">
    <property type="term" value="C:cytoplasm"/>
    <property type="evidence" value="ECO:0007669"/>
    <property type="project" value="UniProtKB-SubCell"/>
</dbReference>
<organism evidence="8 9">
    <name type="scientific">Actinia tenebrosa</name>
    <name type="common">Australian red waratah sea anemone</name>
    <dbReference type="NCBI Taxonomy" id="6105"/>
    <lineage>
        <taxon>Eukaryota</taxon>
        <taxon>Metazoa</taxon>
        <taxon>Cnidaria</taxon>
        <taxon>Anthozoa</taxon>
        <taxon>Hexacorallia</taxon>
        <taxon>Actiniaria</taxon>
        <taxon>Actiniidae</taxon>
        <taxon>Actinia</taxon>
    </lineage>
</organism>
<dbReference type="Gene3D" id="1.25.40.10">
    <property type="entry name" value="Tetratricopeptide repeat domain"/>
    <property type="match status" value="1"/>
</dbReference>